<evidence type="ECO:0008006" key="7">
    <source>
        <dbReference type="Google" id="ProtNLM"/>
    </source>
</evidence>
<name>A0AAV5AWQ1_9FLAO</name>
<feature type="transmembrane region" description="Helical" evidence="2">
    <location>
        <begin position="12"/>
        <end position="29"/>
    </location>
</feature>
<keyword evidence="6" id="KW-1185">Reference proteome</keyword>
<keyword evidence="2" id="KW-1133">Transmembrane helix</keyword>
<dbReference type="Proteomes" id="UP001207736">
    <property type="component" value="Unassembled WGS sequence"/>
</dbReference>
<dbReference type="EMBL" id="BQKB01000013">
    <property type="protein sequence ID" value="GJM52578.1"/>
    <property type="molecule type" value="Genomic_DNA"/>
</dbReference>
<protein>
    <recommendedName>
        <fullName evidence="7">Holin</fullName>
    </recommendedName>
</protein>
<evidence type="ECO:0000313" key="6">
    <source>
        <dbReference type="Proteomes" id="UP001208692"/>
    </source>
</evidence>
<accession>A0AAV5AWQ1</accession>
<evidence type="ECO:0000256" key="2">
    <source>
        <dbReference type="SAM" id="Phobius"/>
    </source>
</evidence>
<proteinExistence type="predicted"/>
<organism evidence="3 5">
    <name type="scientific">Capnocytophaga catalasegens</name>
    <dbReference type="NCBI Taxonomy" id="1004260"/>
    <lineage>
        <taxon>Bacteria</taxon>
        <taxon>Pseudomonadati</taxon>
        <taxon>Bacteroidota</taxon>
        <taxon>Flavobacteriia</taxon>
        <taxon>Flavobacteriales</taxon>
        <taxon>Flavobacteriaceae</taxon>
        <taxon>Capnocytophaga</taxon>
    </lineage>
</organism>
<dbReference type="RefSeq" id="WP_264846022.1">
    <property type="nucleotide sequence ID" value="NZ_BPMA01000016.1"/>
</dbReference>
<evidence type="ECO:0000313" key="5">
    <source>
        <dbReference type="Proteomes" id="UP001207736"/>
    </source>
</evidence>
<dbReference type="EMBL" id="BQKA01000006">
    <property type="protein sequence ID" value="GJM49428.1"/>
    <property type="molecule type" value="Genomic_DNA"/>
</dbReference>
<comment type="caution">
    <text evidence="3">The sequence shown here is derived from an EMBL/GenBank/DDBJ whole genome shotgun (WGS) entry which is preliminary data.</text>
</comment>
<feature type="coiled-coil region" evidence="1">
    <location>
        <begin position="31"/>
        <end position="75"/>
    </location>
</feature>
<gene>
    <name evidence="3" type="ORF">RCZ15_04030</name>
    <name evidence="4" type="ORF">RCZ16_08950</name>
</gene>
<evidence type="ECO:0000313" key="3">
    <source>
        <dbReference type="EMBL" id="GJM49428.1"/>
    </source>
</evidence>
<keyword evidence="2" id="KW-0812">Transmembrane</keyword>
<dbReference type="Proteomes" id="UP001208692">
    <property type="component" value="Unassembled WGS sequence"/>
</dbReference>
<keyword evidence="1" id="KW-0175">Coiled coil</keyword>
<evidence type="ECO:0000256" key="1">
    <source>
        <dbReference type="SAM" id="Coils"/>
    </source>
</evidence>
<evidence type="ECO:0000313" key="4">
    <source>
        <dbReference type="EMBL" id="GJM52578.1"/>
    </source>
</evidence>
<keyword evidence="2" id="KW-0472">Membrane</keyword>
<reference evidence="3 6" key="1">
    <citation type="submission" date="2021-11" db="EMBL/GenBank/DDBJ databases">
        <title>Draft genome sequence of Capnocytophaga sp. strain KC07075 isolated from cat oral cavity.</title>
        <authorList>
            <person name="Suzuki M."/>
            <person name="Imaoka K."/>
            <person name="Kimura M."/>
            <person name="Morikawa S."/>
            <person name="Maeda K."/>
        </authorList>
    </citation>
    <scope>NUCLEOTIDE SEQUENCE</scope>
    <source>
        <strain evidence="3">KC07075</strain>
        <strain evidence="4 6">KC07079</strain>
    </source>
</reference>
<sequence length="94" mass="11249">MSEVINWIVDNLWNIVTFIIALFSIIMQFRKDQKQDENDKIESQKQSFSKLKKRCEKLEIKIAKIETELKWLAQITPSVNKLIEILEQKKKKNE</sequence>
<dbReference type="AlphaFoldDB" id="A0AAV5AWQ1"/>